<evidence type="ECO:0000313" key="3">
    <source>
        <dbReference type="Proteomes" id="UP001437256"/>
    </source>
</evidence>
<feature type="region of interest" description="Disordered" evidence="1">
    <location>
        <begin position="1"/>
        <end position="22"/>
    </location>
</feature>
<sequence>MLLLTIPRSPPKSLSKTRVAATGVKDDDSVGLEGLTLQSPIASPAVRRSGRKKIPTERLKLALEDSRSDVNENSSVLLGRLQFDDRVSDLNAKACASGVESDGSTWTPKSSPTRVSRGRPRPRALPRSKWYDVPRASGSNIKVEEPSTENDMSQRAPPSPRSISSGEYLPTTAEMIQDMMDRKAVADSADPLDNDQQTLGSGDGGDNDSEGYASWHGIDDQADVGVTDDDELSFEEDIRPMEQKKNPYWKQEAAAIQRDCYEDEYDLSDSMIDDGNVTDGDADIRSDDGAIDRQGDSDVDSMMEELSAPFDIGQLTDGSPDMSNHGSSNRSVVDHAEPVFYEDFPPINPKCNGSFRPHSKRRALPSPLANQHQLSFPRVIGQNSGVAGPSVTDEGSFAAVPVPKARVQASDITSTCSDSRSSPSPSKKRRLRPVSTSNETTVVTPAASGTTHSSLPSSSSSIPVTTASFSTLIPTVSSTLVASAPHVNFGPTPAVVASTSSVNTNAAISTPPGSSSNAPIAVANTGHPSIFAPAPAPISVTAPAASQGREPALNTSLQHPRLQAMYAALPAKARV</sequence>
<dbReference type="Proteomes" id="UP001437256">
    <property type="component" value="Unassembled WGS sequence"/>
</dbReference>
<feature type="compositionally biased region" description="Basic residues" evidence="1">
    <location>
        <begin position="116"/>
        <end position="126"/>
    </location>
</feature>
<dbReference type="EMBL" id="JBBXMP010000120">
    <property type="protein sequence ID" value="KAL0061900.1"/>
    <property type="molecule type" value="Genomic_DNA"/>
</dbReference>
<name>A0ABR2ZKR6_9AGAR</name>
<proteinExistence type="predicted"/>
<feature type="compositionally biased region" description="Polar residues" evidence="1">
    <location>
        <begin position="102"/>
        <end position="114"/>
    </location>
</feature>
<feature type="compositionally biased region" description="Low complexity" evidence="1">
    <location>
        <begin position="410"/>
        <end position="425"/>
    </location>
</feature>
<reference evidence="2 3" key="1">
    <citation type="submission" date="2024-05" db="EMBL/GenBank/DDBJ databases">
        <title>A draft genome resource for the thread blight pathogen Marasmius tenuissimus strain MS-2.</title>
        <authorList>
            <person name="Yulfo-Soto G.E."/>
            <person name="Baruah I.K."/>
            <person name="Amoako-Attah I."/>
            <person name="Bukari Y."/>
            <person name="Meinhardt L.W."/>
            <person name="Bailey B.A."/>
            <person name="Cohen S.P."/>
        </authorList>
    </citation>
    <scope>NUCLEOTIDE SEQUENCE [LARGE SCALE GENOMIC DNA]</scope>
    <source>
        <strain evidence="2 3">MS-2</strain>
    </source>
</reference>
<gene>
    <name evidence="2" type="ORF">AAF712_011276</name>
</gene>
<feature type="compositionally biased region" description="Basic and acidic residues" evidence="1">
    <location>
        <begin position="282"/>
        <end position="296"/>
    </location>
</feature>
<feature type="compositionally biased region" description="Polar residues" evidence="1">
    <location>
        <begin position="321"/>
        <end position="330"/>
    </location>
</feature>
<protein>
    <submittedName>
        <fullName evidence="2">Uncharacterized protein</fullName>
    </submittedName>
</protein>
<keyword evidence="3" id="KW-1185">Reference proteome</keyword>
<feature type="region of interest" description="Disordered" evidence="1">
    <location>
        <begin position="96"/>
        <end position="168"/>
    </location>
</feature>
<accession>A0ABR2ZKR6</accession>
<comment type="caution">
    <text evidence="2">The sequence shown here is derived from an EMBL/GenBank/DDBJ whole genome shotgun (WGS) entry which is preliminary data.</text>
</comment>
<feature type="compositionally biased region" description="Basic and acidic residues" evidence="1">
    <location>
        <begin position="236"/>
        <end position="245"/>
    </location>
</feature>
<feature type="compositionally biased region" description="Acidic residues" evidence="1">
    <location>
        <begin position="220"/>
        <end position="235"/>
    </location>
</feature>
<feature type="region of interest" description="Disordered" evidence="1">
    <location>
        <begin position="311"/>
        <end position="330"/>
    </location>
</feature>
<feature type="region of interest" description="Disordered" evidence="1">
    <location>
        <begin position="187"/>
        <end position="250"/>
    </location>
</feature>
<evidence type="ECO:0000256" key="1">
    <source>
        <dbReference type="SAM" id="MobiDB-lite"/>
    </source>
</evidence>
<feature type="region of interest" description="Disordered" evidence="1">
    <location>
        <begin position="408"/>
        <end position="461"/>
    </location>
</feature>
<feature type="region of interest" description="Disordered" evidence="1">
    <location>
        <begin position="271"/>
        <end position="296"/>
    </location>
</feature>
<organism evidence="2 3">
    <name type="scientific">Marasmius tenuissimus</name>
    <dbReference type="NCBI Taxonomy" id="585030"/>
    <lineage>
        <taxon>Eukaryota</taxon>
        <taxon>Fungi</taxon>
        <taxon>Dikarya</taxon>
        <taxon>Basidiomycota</taxon>
        <taxon>Agaricomycotina</taxon>
        <taxon>Agaricomycetes</taxon>
        <taxon>Agaricomycetidae</taxon>
        <taxon>Agaricales</taxon>
        <taxon>Marasmiineae</taxon>
        <taxon>Marasmiaceae</taxon>
        <taxon>Marasmius</taxon>
    </lineage>
</organism>
<evidence type="ECO:0000313" key="2">
    <source>
        <dbReference type="EMBL" id="KAL0061900.1"/>
    </source>
</evidence>
<feature type="compositionally biased region" description="Low complexity" evidence="1">
    <location>
        <begin position="448"/>
        <end position="461"/>
    </location>
</feature>
<feature type="compositionally biased region" description="Polar residues" evidence="1">
    <location>
        <begin position="434"/>
        <end position="443"/>
    </location>
</feature>